<evidence type="ECO:0000256" key="1">
    <source>
        <dbReference type="SAM" id="MobiDB-lite"/>
    </source>
</evidence>
<evidence type="ECO:0000313" key="3">
    <source>
        <dbReference type="Proteomes" id="UP000789375"/>
    </source>
</evidence>
<sequence>LHSPHIRVHVWLQTPEHVAALQTGPLLHLEAAQQQSPQVTRQTSSQGKALST</sequence>
<dbReference type="EMBL" id="CAJVPP010015188">
    <property type="protein sequence ID" value="CAG8726202.1"/>
    <property type="molecule type" value="Genomic_DNA"/>
</dbReference>
<comment type="caution">
    <text evidence="2">The sequence shown here is derived from an EMBL/GenBank/DDBJ whole genome shotgun (WGS) entry which is preliminary data.</text>
</comment>
<dbReference type="Proteomes" id="UP000789375">
    <property type="component" value="Unassembled WGS sequence"/>
</dbReference>
<dbReference type="AlphaFoldDB" id="A0A9N9IAG2"/>
<evidence type="ECO:0000313" key="2">
    <source>
        <dbReference type="EMBL" id="CAG8726202.1"/>
    </source>
</evidence>
<gene>
    <name evidence="2" type="ORF">FMOSSE_LOCUS15358</name>
</gene>
<name>A0A9N9IAG2_FUNMO</name>
<keyword evidence="3" id="KW-1185">Reference proteome</keyword>
<proteinExistence type="predicted"/>
<accession>A0A9N9IAG2</accession>
<feature type="non-terminal residue" evidence="2">
    <location>
        <position position="1"/>
    </location>
</feature>
<reference evidence="2" key="1">
    <citation type="submission" date="2021-06" db="EMBL/GenBank/DDBJ databases">
        <authorList>
            <person name="Kallberg Y."/>
            <person name="Tangrot J."/>
            <person name="Rosling A."/>
        </authorList>
    </citation>
    <scope>NUCLEOTIDE SEQUENCE</scope>
    <source>
        <strain evidence="2">87-6 pot B 2015</strain>
    </source>
</reference>
<organism evidence="2 3">
    <name type="scientific">Funneliformis mosseae</name>
    <name type="common">Endomycorrhizal fungus</name>
    <name type="synonym">Glomus mosseae</name>
    <dbReference type="NCBI Taxonomy" id="27381"/>
    <lineage>
        <taxon>Eukaryota</taxon>
        <taxon>Fungi</taxon>
        <taxon>Fungi incertae sedis</taxon>
        <taxon>Mucoromycota</taxon>
        <taxon>Glomeromycotina</taxon>
        <taxon>Glomeromycetes</taxon>
        <taxon>Glomerales</taxon>
        <taxon>Glomeraceae</taxon>
        <taxon>Funneliformis</taxon>
    </lineage>
</organism>
<protein>
    <submittedName>
        <fullName evidence="2">16162_t:CDS:1</fullName>
    </submittedName>
</protein>
<feature type="region of interest" description="Disordered" evidence="1">
    <location>
        <begin position="32"/>
        <end position="52"/>
    </location>
</feature>